<evidence type="ECO:0000259" key="1">
    <source>
        <dbReference type="Pfam" id="PF03161"/>
    </source>
</evidence>
<proteinExistence type="predicted"/>
<dbReference type="Proteomes" id="UP000076935">
    <property type="component" value="Unassembled WGS sequence"/>
</dbReference>
<dbReference type="EMBL" id="LQWY01000054">
    <property type="protein sequence ID" value="OAH59875.1"/>
    <property type="molecule type" value="Genomic_DNA"/>
</dbReference>
<name>A0A177L3K7_9BACI</name>
<protein>
    <recommendedName>
        <fullName evidence="1">Homing endonuclease LAGLIDADG domain-containing protein</fullName>
    </recommendedName>
</protein>
<sequence>MQKESNDTLRGTLMELFKLSAVQQNMLIASIMGDGEITKLYPGSRRINNSYREHYGVDYQEYREWKQSYFPDMLYLTLKSQTLRSKSSLLFTDLYPHFYNDRGQKCIPKRLLPLCTLPHFLAVLYMDDGTLSITKTINHRKRKIYLTPSIQLALQNFPRDQLDILIEHCQKIFGFSFRYFAVSNGHNFMIKLTTVESILSFLKLIKPVTITCKRMYYKTNWEWRFSLEKKMIQTAYPDYEVLASSSDRTKPYSQDEMTNLIALVQKGHTSLEIAAILGRSYHSVGYKKTDLRKKGLL</sequence>
<gene>
    <name evidence="2" type="ORF">AWH49_18120</name>
</gene>
<accession>A0A177L3K7</accession>
<dbReference type="InterPro" id="IPR004860">
    <property type="entry name" value="LAGLIDADG_dom"/>
</dbReference>
<dbReference type="SUPFAM" id="SSF55608">
    <property type="entry name" value="Homing endonucleases"/>
    <property type="match status" value="1"/>
</dbReference>
<dbReference type="Gene3D" id="3.10.28.10">
    <property type="entry name" value="Homing endonucleases"/>
    <property type="match status" value="1"/>
</dbReference>
<keyword evidence="3" id="KW-1185">Reference proteome</keyword>
<dbReference type="AlphaFoldDB" id="A0A177L3K7"/>
<evidence type="ECO:0000313" key="3">
    <source>
        <dbReference type="Proteomes" id="UP000076935"/>
    </source>
</evidence>
<organism evidence="2 3">
    <name type="scientific">Domibacillus aminovorans</name>
    <dbReference type="NCBI Taxonomy" id="29332"/>
    <lineage>
        <taxon>Bacteria</taxon>
        <taxon>Bacillati</taxon>
        <taxon>Bacillota</taxon>
        <taxon>Bacilli</taxon>
        <taxon>Bacillales</taxon>
        <taxon>Bacillaceae</taxon>
        <taxon>Domibacillus</taxon>
    </lineage>
</organism>
<dbReference type="GO" id="GO:0004519">
    <property type="term" value="F:endonuclease activity"/>
    <property type="evidence" value="ECO:0007669"/>
    <property type="project" value="InterPro"/>
</dbReference>
<dbReference type="InterPro" id="IPR027434">
    <property type="entry name" value="Homing_endonucl"/>
</dbReference>
<reference evidence="2 3" key="1">
    <citation type="submission" date="2016-01" db="EMBL/GenBank/DDBJ databases">
        <title>Investigation of taxonomic status of Bacillus aminovorans.</title>
        <authorList>
            <person name="Verma A."/>
            <person name="Pal Y."/>
            <person name="Krishnamurthi S."/>
        </authorList>
    </citation>
    <scope>NUCLEOTIDE SEQUENCE [LARGE SCALE GENOMIC DNA]</scope>
    <source>
        <strain evidence="2 3">DSM 1314</strain>
    </source>
</reference>
<evidence type="ECO:0000313" key="2">
    <source>
        <dbReference type="EMBL" id="OAH59875.1"/>
    </source>
</evidence>
<feature type="domain" description="Homing endonuclease LAGLIDADG" evidence="1">
    <location>
        <begin position="26"/>
        <end position="194"/>
    </location>
</feature>
<comment type="caution">
    <text evidence="2">The sequence shown here is derived from an EMBL/GenBank/DDBJ whole genome shotgun (WGS) entry which is preliminary data.</text>
</comment>
<dbReference type="Pfam" id="PF03161">
    <property type="entry name" value="LAGLIDADG_2"/>
    <property type="match status" value="1"/>
</dbReference>